<proteinExistence type="predicted"/>
<feature type="compositionally biased region" description="Basic residues" evidence="1">
    <location>
        <begin position="7"/>
        <end position="21"/>
    </location>
</feature>
<name>A0AAV4TUJ2_9ARAC</name>
<sequence length="105" mass="12414">METLRKISVRPHKRRRGTRAHCPRENNRFGKYPHSFPPKIQNSASRKINKEKCPPRYGSESIWQKPACLIYIILLFDLQKICAFVPLPEKPNWRVKMPSVEFPID</sequence>
<evidence type="ECO:0000313" key="2">
    <source>
        <dbReference type="EMBL" id="GIY48575.1"/>
    </source>
</evidence>
<evidence type="ECO:0000256" key="1">
    <source>
        <dbReference type="SAM" id="MobiDB-lite"/>
    </source>
</evidence>
<dbReference type="AlphaFoldDB" id="A0AAV4TUJ2"/>
<keyword evidence="3" id="KW-1185">Reference proteome</keyword>
<dbReference type="Proteomes" id="UP001054837">
    <property type="component" value="Unassembled WGS sequence"/>
</dbReference>
<feature type="region of interest" description="Disordered" evidence="1">
    <location>
        <begin position="1"/>
        <end position="52"/>
    </location>
</feature>
<organism evidence="2 3">
    <name type="scientific">Caerostris darwini</name>
    <dbReference type="NCBI Taxonomy" id="1538125"/>
    <lineage>
        <taxon>Eukaryota</taxon>
        <taxon>Metazoa</taxon>
        <taxon>Ecdysozoa</taxon>
        <taxon>Arthropoda</taxon>
        <taxon>Chelicerata</taxon>
        <taxon>Arachnida</taxon>
        <taxon>Araneae</taxon>
        <taxon>Araneomorphae</taxon>
        <taxon>Entelegynae</taxon>
        <taxon>Araneoidea</taxon>
        <taxon>Araneidae</taxon>
        <taxon>Caerostris</taxon>
    </lineage>
</organism>
<reference evidence="2 3" key="1">
    <citation type="submission" date="2021-06" db="EMBL/GenBank/DDBJ databases">
        <title>Caerostris darwini draft genome.</title>
        <authorList>
            <person name="Kono N."/>
            <person name="Arakawa K."/>
        </authorList>
    </citation>
    <scope>NUCLEOTIDE SEQUENCE [LARGE SCALE GENOMIC DNA]</scope>
</reference>
<evidence type="ECO:0000313" key="3">
    <source>
        <dbReference type="Proteomes" id="UP001054837"/>
    </source>
</evidence>
<dbReference type="EMBL" id="BPLQ01010128">
    <property type="protein sequence ID" value="GIY48575.1"/>
    <property type="molecule type" value="Genomic_DNA"/>
</dbReference>
<accession>A0AAV4TUJ2</accession>
<protein>
    <submittedName>
        <fullName evidence="2">Uncharacterized protein</fullName>
    </submittedName>
</protein>
<comment type="caution">
    <text evidence="2">The sequence shown here is derived from an EMBL/GenBank/DDBJ whole genome shotgun (WGS) entry which is preliminary data.</text>
</comment>
<gene>
    <name evidence="2" type="ORF">CDAR_420391</name>
</gene>